<dbReference type="InterPro" id="IPR035994">
    <property type="entry name" value="Nucleoside_phosphorylase_sf"/>
</dbReference>
<dbReference type="AlphaFoldDB" id="A0A977PL89"/>
<reference evidence="1" key="1">
    <citation type="submission" date="2013-11" db="EMBL/GenBank/DDBJ databases">
        <title>Comparative genomics of Ignicoccus.</title>
        <authorList>
            <person name="Podar M."/>
        </authorList>
    </citation>
    <scope>NUCLEOTIDE SEQUENCE</scope>
    <source>
        <strain evidence="1">DSM 13166</strain>
    </source>
</reference>
<dbReference type="Proteomes" id="UP001063698">
    <property type="component" value="Chromosome"/>
</dbReference>
<dbReference type="GO" id="GO:0009116">
    <property type="term" value="P:nucleoside metabolic process"/>
    <property type="evidence" value="ECO:0007669"/>
    <property type="project" value="InterPro"/>
</dbReference>
<evidence type="ECO:0000313" key="1">
    <source>
        <dbReference type="EMBL" id="UXD22080.1"/>
    </source>
</evidence>
<dbReference type="SUPFAM" id="SSF53167">
    <property type="entry name" value="Purine and uridine phosphorylases"/>
    <property type="match status" value="1"/>
</dbReference>
<gene>
    <name evidence="1" type="ORF">IPA_01455</name>
</gene>
<protein>
    <submittedName>
        <fullName evidence="1">Uncharacterized protein</fullName>
    </submittedName>
</protein>
<proteinExistence type="predicted"/>
<name>A0A977PL89_9CREN</name>
<organism evidence="1 2">
    <name type="scientific">Ignicoccus pacificus DSM 13166</name>
    <dbReference type="NCBI Taxonomy" id="940294"/>
    <lineage>
        <taxon>Archaea</taxon>
        <taxon>Thermoproteota</taxon>
        <taxon>Thermoprotei</taxon>
        <taxon>Desulfurococcales</taxon>
        <taxon>Desulfurococcaceae</taxon>
        <taxon>Ignicoccus</taxon>
    </lineage>
</organism>
<evidence type="ECO:0000313" key="2">
    <source>
        <dbReference type="Proteomes" id="UP001063698"/>
    </source>
</evidence>
<accession>A0A977PL89</accession>
<keyword evidence="2" id="KW-1185">Reference proteome</keyword>
<sequence>MIPRMIAECEGLKWRFSVIIADPHLHSVVDGEEICSSPYGELVQYQDNLVVKTYSGPYLLEMLYFLKARGVRKAVVIDTAASIVSRLTVGTALPVYASTFYPEVRLGPKPPTVADYEMYKKAIELLSTSSEAFAATTYFPLAEITLSLNTLRSMEIDLIDRSSAHVYGICRGKMRCLVVDIVDANLAKGVERSTVHEKSSKYYDLLLQSAKEAVDTLLELGGEEGK</sequence>
<dbReference type="GO" id="GO:0003824">
    <property type="term" value="F:catalytic activity"/>
    <property type="evidence" value="ECO:0007669"/>
    <property type="project" value="InterPro"/>
</dbReference>
<dbReference type="EMBL" id="CP006868">
    <property type="protein sequence ID" value="UXD22080.1"/>
    <property type="molecule type" value="Genomic_DNA"/>
</dbReference>
<dbReference type="KEGG" id="ipc:IPA_01455"/>